<dbReference type="RefSeq" id="WP_061315273.1">
    <property type="nucleotide sequence ID" value="NZ_CP126677.1"/>
</dbReference>
<proteinExistence type="predicted"/>
<evidence type="ECO:0008006" key="3">
    <source>
        <dbReference type="Google" id="ProtNLM"/>
    </source>
</evidence>
<dbReference type="STRING" id="28125.HMPREF3202_01580"/>
<dbReference type="EMBL" id="LTAG01000093">
    <property type="protein sequence ID" value="KXO15731.1"/>
    <property type="molecule type" value="Genomic_DNA"/>
</dbReference>
<reference evidence="1 2" key="1">
    <citation type="submission" date="2016-02" db="EMBL/GenBank/DDBJ databases">
        <authorList>
            <person name="Wen L."/>
            <person name="He K."/>
            <person name="Yang H."/>
        </authorList>
    </citation>
    <scope>NUCLEOTIDE SEQUENCE [LARGE SCALE GENOMIC DNA]</scope>
    <source>
        <strain evidence="1 2">GED7880</strain>
    </source>
</reference>
<comment type="caution">
    <text evidence="1">The sequence shown here is derived from an EMBL/GenBank/DDBJ whole genome shotgun (WGS) entry which is preliminary data.</text>
</comment>
<evidence type="ECO:0000313" key="1">
    <source>
        <dbReference type="EMBL" id="KXO15731.1"/>
    </source>
</evidence>
<sequence length="238" mass="27387">MANILIACEESQAICKAFRERGHNAYSCDILECSGGHPEWHFMQDVLQVIPNHGGKLETGEEYFLPDGEEWDLMIAHPPCTYLSVSGARWLYHPDDANLPIDQRREHPHHIGRRKMKAEAEEFFMQFTKTDIKRWAIENPVGCMNSVYRKPDQIVQPFWFGDSASKKTCLWLHNLPPLEATNIVDPGERVILSSGRSLPKWYSDSFNTKISTEERRRVRSKTFPGFAQAVADQWGKLL</sequence>
<dbReference type="Proteomes" id="UP000070093">
    <property type="component" value="Unassembled WGS sequence"/>
</dbReference>
<dbReference type="AlphaFoldDB" id="A0A137STJ9"/>
<name>A0A137STJ9_9BACT</name>
<gene>
    <name evidence="1" type="ORF">HMPREF3202_01580</name>
</gene>
<organism evidence="1 2">
    <name type="scientific">Prevotella bivia</name>
    <dbReference type="NCBI Taxonomy" id="28125"/>
    <lineage>
        <taxon>Bacteria</taxon>
        <taxon>Pseudomonadati</taxon>
        <taxon>Bacteroidota</taxon>
        <taxon>Bacteroidia</taxon>
        <taxon>Bacteroidales</taxon>
        <taxon>Prevotellaceae</taxon>
        <taxon>Prevotella</taxon>
    </lineage>
</organism>
<accession>A0A137STJ9</accession>
<protein>
    <recommendedName>
        <fullName evidence="3">DNA cytosine methyltransferase</fullName>
    </recommendedName>
</protein>
<dbReference type="PATRIC" id="fig|28125.4.peg.1567"/>
<evidence type="ECO:0000313" key="2">
    <source>
        <dbReference type="Proteomes" id="UP000070093"/>
    </source>
</evidence>